<dbReference type="Proteomes" id="UP000663586">
    <property type="component" value="Chromosome"/>
</dbReference>
<evidence type="ECO:0000256" key="5">
    <source>
        <dbReference type="HAMAP-Rule" id="MF_02224"/>
    </source>
</evidence>
<keyword evidence="4 5" id="KW-0173">Coenzyme A biosynthesis</keyword>
<feature type="binding site" evidence="5">
    <location>
        <begin position="189"/>
        <end position="190"/>
    </location>
    <ligand>
        <name>ATP</name>
        <dbReference type="ChEBI" id="CHEBI:30616"/>
    </ligand>
</feature>
<dbReference type="PIRSF" id="PIRSF004853">
    <property type="entry name" value="UCP004853"/>
    <property type="match status" value="1"/>
</dbReference>
<dbReference type="PANTHER" id="PTHR40695:SF1">
    <property type="entry name" value="4-PHOSPHOPANTOATE--BETA-ALANINE LIGASE"/>
    <property type="match status" value="1"/>
</dbReference>
<comment type="subunit">
    <text evidence="5">Homodimer.</text>
</comment>
<dbReference type="InterPro" id="IPR002855">
    <property type="entry name" value="PPS/PS"/>
</dbReference>
<evidence type="ECO:0000256" key="4">
    <source>
        <dbReference type="ARBA" id="ARBA00022993"/>
    </source>
</evidence>
<dbReference type="NCBIfam" id="NF041123">
    <property type="entry name" value="phpantohe_syn_Arch"/>
    <property type="match status" value="1"/>
</dbReference>
<comment type="similarity">
    <text evidence="5">Belongs to the archaeal phosphopantothenate synthetase family.</text>
</comment>
<evidence type="ECO:0000256" key="2">
    <source>
        <dbReference type="ARBA" id="ARBA00022741"/>
    </source>
</evidence>
<dbReference type="Gene3D" id="3.40.50.12640">
    <property type="entry name" value="Phosphopantoate/pantothenate synthetase"/>
    <property type="match status" value="1"/>
</dbReference>
<comment type="function">
    <text evidence="5">Catalyzes the condensation of (R)-4-phosphopantoate and beta-alanine to 4'-phosphopantothenate in the CoA biosynthesis pathway.</text>
</comment>
<feature type="binding site" evidence="5">
    <location>
        <position position="42"/>
    </location>
    <ligand>
        <name>ATP</name>
        <dbReference type="ChEBI" id="CHEBI:30616"/>
    </ligand>
</feature>
<evidence type="ECO:0000256" key="3">
    <source>
        <dbReference type="ARBA" id="ARBA00022840"/>
    </source>
</evidence>
<evidence type="ECO:0000313" key="7">
    <source>
        <dbReference type="Proteomes" id="UP000663586"/>
    </source>
</evidence>
<comment type="pathway">
    <text evidence="5">Cofactor biosynthesis; coenzyme A biosynthesis.</text>
</comment>
<protein>
    <recommendedName>
        <fullName evidence="5">4-phosphopantoate--beta-alanine ligase</fullName>
        <ecNumber evidence="5">6.3.2.36</ecNumber>
    </recommendedName>
    <alternativeName>
        <fullName evidence="5">Phosphopantothenate synthetase</fullName>
        <shortName evidence="5">PPS</shortName>
    </alternativeName>
</protein>
<dbReference type="PANTHER" id="PTHR40695">
    <property type="entry name" value="4-PHOSPHOPANTOATE--BETA-ALANINE LIGASE"/>
    <property type="match status" value="1"/>
</dbReference>
<dbReference type="HAMAP" id="MF_02224">
    <property type="entry name" value="PPS"/>
    <property type="match status" value="1"/>
</dbReference>
<dbReference type="EMBL" id="CP064786">
    <property type="protein sequence ID" value="QSG03165.1"/>
    <property type="molecule type" value="Genomic_DNA"/>
</dbReference>
<feature type="binding site" evidence="5">
    <location>
        <position position="20"/>
    </location>
    <ligand>
        <name>ATP</name>
        <dbReference type="ChEBI" id="CHEBI:30616"/>
    </ligand>
</feature>
<dbReference type="RefSeq" id="WP_238477225.1">
    <property type="nucleotide sequence ID" value="NZ_CP064786.1"/>
</dbReference>
<feature type="binding site" evidence="5">
    <location>
        <begin position="201"/>
        <end position="202"/>
    </location>
    <ligand>
        <name>ATP</name>
        <dbReference type="ChEBI" id="CHEBI:30616"/>
    </ligand>
</feature>
<evidence type="ECO:0000256" key="1">
    <source>
        <dbReference type="ARBA" id="ARBA00022598"/>
    </source>
</evidence>
<dbReference type="KEGG" id="hara:AArcS_1964"/>
<reference evidence="6" key="1">
    <citation type="submission" date="2020-11" db="EMBL/GenBank/DDBJ databases">
        <title>Carbohydrate-dependent, anaerobic sulfur respiration: A novel catabolism in halophilic archaea.</title>
        <authorList>
            <person name="Sorokin D.Y."/>
            <person name="Messina E."/>
            <person name="Smedile F."/>
            <person name="La Cono V."/>
            <person name="Hallsworth J.E."/>
            <person name="Yakimov M.M."/>
        </authorList>
    </citation>
    <scope>NUCLEOTIDE SEQUENCE</scope>
    <source>
        <strain evidence="6">AArc-S</strain>
    </source>
</reference>
<name>A0A897MXV2_9EURY</name>
<keyword evidence="2 5" id="KW-0547">Nucleotide-binding</keyword>
<keyword evidence="7" id="KW-1185">Reference proteome</keyword>
<proteinExistence type="inferred from homology"/>
<dbReference type="InterPro" id="IPR038138">
    <property type="entry name" value="PPS/PS_sf"/>
</dbReference>
<gene>
    <name evidence="6" type="ORF">AArcS_1964</name>
</gene>
<dbReference type="GeneID" id="70685339"/>
<keyword evidence="1 5" id="KW-0436">Ligase</keyword>
<keyword evidence="3 5" id="KW-0067">ATP-binding</keyword>
<dbReference type="GO" id="GO:0015937">
    <property type="term" value="P:coenzyme A biosynthetic process"/>
    <property type="evidence" value="ECO:0007669"/>
    <property type="project" value="UniProtKB-UniRule"/>
</dbReference>
<sequence length="249" mass="26935">MSDEVDVPESHPRYHSLLTRHRIEAGVETGITSQQGLIAQGRGEAFDYLLGEETIPSADRAARTAAAALLRADKPVLSVNGNVAALVPEETVALANAVDADIEVNLFNRTEKRIERIADHLGAHGAEEVKGLTADARIPGIDHERAKVDSDGIYSADVVVVPLEDGDRAEALGEMDKTEIVIDLNPLSRSPQVASIPIIDNVVRAIPNITEHAHDLKSRSEPGLHSIIEEFDADTALREAERTIRESDN</sequence>
<dbReference type="Pfam" id="PF02006">
    <property type="entry name" value="PPS_PS"/>
    <property type="match status" value="1"/>
</dbReference>
<evidence type="ECO:0000313" key="6">
    <source>
        <dbReference type="EMBL" id="QSG03165.1"/>
    </source>
</evidence>
<accession>A0A897MXV2</accession>
<dbReference type="EC" id="6.3.2.36" evidence="5"/>
<comment type="catalytic activity">
    <reaction evidence="5">
        <text>(R)-4-phosphopantoate + beta-alanine + ATP = (R)-4'-phosphopantothenate + AMP + diphosphate + H(+)</text>
        <dbReference type="Rhea" id="RHEA:27930"/>
        <dbReference type="ChEBI" id="CHEBI:10986"/>
        <dbReference type="ChEBI" id="CHEBI:15378"/>
        <dbReference type="ChEBI" id="CHEBI:30616"/>
        <dbReference type="ChEBI" id="CHEBI:33019"/>
        <dbReference type="ChEBI" id="CHEBI:57966"/>
        <dbReference type="ChEBI" id="CHEBI:61294"/>
        <dbReference type="ChEBI" id="CHEBI:456215"/>
        <dbReference type="EC" id="6.3.2.36"/>
    </reaction>
</comment>
<dbReference type="GO" id="GO:0016881">
    <property type="term" value="F:acid-amino acid ligase activity"/>
    <property type="evidence" value="ECO:0007669"/>
    <property type="project" value="UniProtKB-UniRule"/>
</dbReference>
<feature type="binding site" evidence="5">
    <location>
        <begin position="183"/>
        <end position="185"/>
    </location>
    <ligand>
        <name>ATP</name>
        <dbReference type="ChEBI" id="CHEBI:30616"/>
    </ligand>
</feature>
<organism evidence="6 7">
    <name type="scientific">Natranaeroarchaeum sulfidigenes</name>
    <dbReference type="NCBI Taxonomy" id="2784880"/>
    <lineage>
        <taxon>Archaea</taxon>
        <taxon>Methanobacteriati</taxon>
        <taxon>Methanobacteriota</taxon>
        <taxon>Stenosarchaea group</taxon>
        <taxon>Halobacteria</taxon>
        <taxon>Halobacteriales</taxon>
        <taxon>Natronoarchaeaceae</taxon>
        <taxon>Natranaeroarchaeum</taxon>
    </lineage>
</organism>
<dbReference type="AlphaFoldDB" id="A0A897MXV2"/>
<dbReference type="NCBIfam" id="NF010324">
    <property type="entry name" value="PRK13761.1"/>
    <property type="match status" value="1"/>
</dbReference>
<dbReference type="GO" id="GO:0005524">
    <property type="term" value="F:ATP binding"/>
    <property type="evidence" value="ECO:0007669"/>
    <property type="project" value="UniProtKB-KW"/>
</dbReference>
<dbReference type="UniPathway" id="UPA00241"/>